<keyword evidence="1" id="KW-0227">DNA damage</keyword>
<gene>
    <name evidence="4" type="ORF">GCM10009020_01840</name>
</gene>
<evidence type="ECO:0000256" key="2">
    <source>
        <dbReference type="SAM" id="MobiDB-lite"/>
    </source>
</evidence>
<dbReference type="Gene3D" id="1.10.10.10">
    <property type="entry name" value="Winged helix-like DNA-binding domain superfamily/Winged helix DNA-binding domain"/>
    <property type="match status" value="1"/>
</dbReference>
<organism evidence="4 5">
    <name type="scientific">Natronoarchaeum mannanilyticum</name>
    <dbReference type="NCBI Taxonomy" id="926360"/>
    <lineage>
        <taxon>Archaea</taxon>
        <taxon>Methanobacteriati</taxon>
        <taxon>Methanobacteriota</taxon>
        <taxon>Stenosarchaea group</taxon>
        <taxon>Halobacteria</taxon>
        <taxon>Halobacteriales</taxon>
        <taxon>Natronoarchaeaceae</taxon>
    </lineage>
</organism>
<evidence type="ECO:0000313" key="4">
    <source>
        <dbReference type="EMBL" id="GAA0661310.1"/>
    </source>
</evidence>
<feature type="domain" description="Methylated-DNA-[protein]-cysteine S-methyltransferase DNA binding" evidence="3">
    <location>
        <begin position="115"/>
        <end position="172"/>
    </location>
</feature>
<reference evidence="4 5" key="1">
    <citation type="journal article" date="2019" name="Int. J. Syst. Evol. Microbiol.">
        <title>The Global Catalogue of Microorganisms (GCM) 10K type strain sequencing project: providing services to taxonomists for standard genome sequencing and annotation.</title>
        <authorList>
            <consortium name="The Broad Institute Genomics Platform"/>
            <consortium name="The Broad Institute Genome Sequencing Center for Infectious Disease"/>
            <person name="Wu L."/>
            <person name="Ma J."/>
        </authorList>
    </citation>
    <scope>NUCLEOTIDE SEQUENCE [LARGE SCALE GENOMIC DNA]</scope>
    <source>
        <strain evidence="4 5">JCM 16328</strain>
    </source>
</reference>
<dbReference type="InterPro" id="IPR014048">
    <property type="entry name" value="MethylDNA_cys_MeTrfase_DNA-bd"/>
</dbReference>
<evidence type="ECO:0000256" key="1">
    <source>
        <dbReference type="ARBA" id="ARBA00022763"/>
    </source>
</evidence>
<dbReference type="SUPFAM" id="SSF46767">
    <property type="entry name" value="Methylated DNA-protein cysteine methyltransferase, C-terminal domain"/>
    <property type="match status" value="1"/>
</dbReference>
<dbReference type="InterPro" id="IPR036388">
    <property type="entry name" value="WH-like_DNA-bd_sf"/>
</dbReference>
<evidence type="ECO:0000313" key="5">
    <source>
        <dbReference type="Proteomes" id="UP001500420"/>
    </source>
</evidence>
<evidence type="ECO:0000259" key="3">
    <source>
        <dbReference type="Pfam" id="PF01035"/>
    </source>
</evidence>
<proteinExistence type="predicted"/>
<dbReference type="GO" id="GO:0003824">
    <property type="term" value="F:catalytic activity"/>
    <property type="evidence" value="ECO:0007669"/>
    <property type="project" value="InterPro"/>
</dbReference>
<name>A0AAV3T5N1_9EURY</name>
<dbReference type="GO" id="GO:0006281">
    <property type="term" value="P:DNA repair"/>
    <property type="evidence" value="ECO:0007669"/>
    <property type="project" value="InterPro"/>
</dbReference>
<feature type="region of interest" description="Disordered" evidence="2">
    <location>
        <begin position="168"/>
        <end position="193"/>
    </location>
</feature>
<protein>
    <submittedName>
        <fullName evidence="4">MGMT family protein</fullName>
    </submittedName>
</protein>
<accession>A0AAV3T5N1</accession>
<dbReference type="EMBL" id="BAAADV010000001">
    <property type="protein sequence ID" value="GAA0661310.1"/>
    <property type="molecule type" value="Genomic_DNA"/>
</dbReference>
<dbReference type="AlphaFoldDB" id="A0AAV3T5N1"/>
<sequence length="193" mass="20984">MHIRLAHPTRSVRPEALAVGRVGGDVPIFKSVTDRSYRMDADDAGIYARDSEYLDRSIQLGVASSKVLRVTFPESPDADAATDHPLLDRIDDYLTGVEEEDFADVQVALTVPTDQRKVLESVRDVPYGESVTVAAIARMTPSLNDDDEEALTLVRTALAENPAPLVIPDHRVSDGPSAAPPAVEQRLRSIEGL</sequence>
<keyword evidence="5" id="KW-1185">Reference proteome</keyword>
<dbReference type="InterPro" id="IPR036217">
    <property type="entry name" value="MethylDNA_cys_MeTrfase_DNAb"/>
</dbReference>
<dbReference type="Pfam" id="PF01035">
    <property type="entry name" value="DNA_binding_1"/>
    <property type="match status" value="1"/>
</dbReference>
<dbReference type="Proteomes" id="UP001500420">
    <property type="component" value="Unassembled WGS sequence"/>
</dbReference>
<comment type="caution">
    <text evidence="4">The sequence shown here is derived from an EMBL/GenBank/DDBJ whole genome shotgun (WGS) entry which is preliminary data.</text>
</comment>